<feature type="region of interest" description="Disordered" evidence="1">
    <location>
        <begin position="118"/>
        <end position="175"/>
    </location>
</feature>
<name>A0A6V2VE43_EMIHU</name>
<dbReference type="EMBL" id="HBIR01047094">
    <property type="protein sequence ID" value="CAE0581540.1"/>
    <property type="molecule type" value="Transcribed_RNA"/>
</dbReference>
<reference evidence="2" key="1">
    <citation type="submission" date="2021-01" db="EMBL/GenBank/DDBJ databases">
        <authorList>
            <person name="Corre E."/>
            <person name="Pelletier E."/>
            <person name="Niang G."/>
            <person name="Scheremetjew M."/>
            <person name="Finn R."/>
            <person name="Kale V."/>
            <person name="Holt S."/>
            <person name="Cochrane G."/>
            <person name="Meng A."/>
            <person name="Brown T."/>
            <person name="Cohen L."/>
        </authorList>
    </citation>
    <scope>NUCLEOTIDE SEQUENCE</scope>
    <source>
        <strain evidence="2">379</strain>
    </source>
</reference>
<proteinExistence type="predicted"/>
<protein>
    <submittedName>
        <fullName evidence="2">Uncharacterized protein</fullName>
    </submittedName>
</protein>
<accession>A0A6V2VE43</accession>
<evidence type="ECO:0000313" key="3">
    <source>
        <dbReference type="EMBL" id="CAE0581544.1"/>
    </source>
</evidence>
<evidence type="ECO:0000256" key="1">
    <source>
        <dbReference type="SAM" id="MobiDB-lite"/>
    </source>
</evidence>
<gene>
    <name evidence="2" type="ORF">EHUX00137_LOCUS36796</name>
    <name evidence="3" type="ORF">EHUX00137_LOCUS36798</name>
</gene>
<sequence length="198" mass="20632">MHAHHPFACKESRGEPWVAAPPRAAPPTGEMPRGAIPRSDTSQLEAALAALQHREITPDDYELLLAMQQAEQHAASGRTVPLNGRGEGAAESAVEREVEALVANLNAREALQQAARRREAEHRGRLASQAAAATGARRTGRLAAGGFGSSAHRLHRTNGSLGSTGREGGPALPNLQLTGHALATGLASGRGLPSNKPP</sequence>
<feature type="compositionally biased region" description="Low complexity" evidence="1">
    <location>
        <begin position="126"/>
        <end position="142"/>
    </location>
</feature>
<evidence type="ECO:0000313" key="2">
    <source>
        <dbReference type="EMBL" id="CAE0581540.1"/>
    </source>
</evidence>
<dbReference type="EMBL" id="HBIR01047096">
    <property type="protein sequence ID" value="CAE0581544.1"/>
    <property type="molecule type" value="Transcribed_RNA"/>
</dbReference>
<organism evidence="2">
    <name type="scientific">Emiliania huxleyi</name>
    <name type="common">Coccolithophore</name>
    <name type="synonym">Pontosphaera huxleyi</name>
    <dbReference type="NCBI Taxonomy" id="2903"/>
    <lineage>
        <taxon>Eukaryota</taxon>
        <taxon>Haptista</taxon>
        <taxon>Haptophyta</taxon>
        <taxon>Prymnesiophyceae</taxon>
        <taxon>Isochrysidales</taxon>
        <taxon>Noelaerhabdaceae</taxon>
        <taxon>Emiliania</taxon>
    </lineage>
</organism>
<dbReference type="AlphaFoldDB" id="A0A6V2VE43"/>
<feature type="region of interest" description="Disordered" evidence="1">
    <location>
        <begin position="1"/>
        <end position="39"/>
    </location>
</feature>